<keyword evidence="2" id="KW-1185">Reference proteome</keyword>
<accession>A0ACA9SXC7</accession>
<dbReference type="Proteomes" id="UP000789920">
    <property type="component" value="Unassembled WGS sequence"/>
</dbReference>
<reference evidence="1" key="1">
    <citation type="submission" date="2021-06" db="EMBL/GenBank/DDBJ databases">
        <authorList>
            <person name="Kallberg Y."/>
            <person name="Tangrot J."/>
            <person name="Rosling A."/>
        </authorList>
    </citation>
    <scope>NUCLEOTIDE SEQUENCE</scope>
    <source>
        <strain evidence="1">MA461A</strain>
    </source>
</reference>
<comment type="caution">
    <text evidence="1">The sequence shown here is derived from an EMBL/GenBank/DDBJ whole genome shotgun (WGS) entry which is preliminary data.</text>
</comment>
<dbReference type="EMBL" id="CAJVQC010175230">
    <property type="protein sequence ID" value="CAG8851279.1"/>
    <property type="molecule type" value="Genomic_DNA"/>
</dbReference>
<evidence type="ECO:0000313" key="1">
    <source>
        <dbReference type="EMBL" id="CAG8851279.1"/>
    </source>
</evidence>
<gene>
    <name evidence="1" type="ORF">RPERSI_LOCUS36493</name>
</gene>
<protein>
    <submittedName>
        <fullName evidence="1">4141_t:CDS:1</fullName>
    </submittedName>
</protein>
<evidence type="ECO:0000313" key="2">
    <source>
        <dbReference type="Proteomes" id="UP000789920"/>
    </source>
</evidence>
<feature type="non-terminal residue" evidence="1">
    <location>
        <position position="65"/>
    </location>
</feature>
<feature type="non-terminal residue" evidence="1">
    <location>
        <position position="1"/>
    </location>
</feature>
<name>A0ACA9SXC7_9GLOM</name>
<sequence length="65" mass="7825">SAYQWQGEDWSSKAVDSYYREALRLTAKPTQPKVPRAPKQIVITEFQFYPPRLVELLKREMYYQQ</sequence>
<organism evidence="1 2">
    <name type="scientific">Racocetra persica</name>
    <dbReference type="NCBI Taxonomy" id="160502"/>
    <lineage>
        <taxon>Eukaryota</taxon>
        <taxon>Fungi</taxon>
        <taxon>Fungi incertae sedis</taxon>
        <taxon>Mucoromycota</taxon>
        <taxon>Glomeromycotina</taxon>
        <taxon>Glomeromycetes</taxon>
        <taxon>Diversisporales</taxon>
        <taxon>Gigasporaceae</taxon>
        <taxon>Racocetra</taxon>
    </lineage>
</organism>
<proteinExistence type="predicted"/>